<evidence type="ECO:0000313" key="4">
    <source>
        <dbReference type="Proteomes" id="UP001165413"/>
    </source>
</evidence>
<dbReference type="PROSITE" id="PS51648">
    <property type="entry name" value="YCGL"/>
    <property type="match status" value="1"/>
</dbReference>
<keyword evidence="4" id="KW-1185">Reference proteome</keyword>
<evidence type="ECO:0000259" key="2">
    <source>
        <dbReference type="PROSITE" id="PS51648"/>
    </source>
</evidence>
<feature type="domain" description="YcgL" evidence="2">
    <location>
        <begin position="1"/>
        <end position="85"/>
    </location>
</feature>
<proteinExistence type="inferred from homology"/>
<name>A0AA41WXS1_9ALTE</name>
<protein>
    <recommendedName>
        <fullName evidence="1">YcgL domain-containing protein NLF92_03575</fullName>
    </recommendedName>
</protein>
<comment type="caution">
    <text evidence="3">The sequence shown here is derived from an EMBL/GenBank/DDBJ whole genome shotgun (WGS) entry which is preliminary data.</text>
</comment>
<dbReference type="SUPFAM" id="SSF160191">
    <property type="entry name" value="YcgL-like"/>
    <property type="match status" value="1"/>
</dbReference>
<dbReference type="AlphaFoldDB" id="A0AA41WXS1"/>
<accession>A0AA41WXS1</accession>
<dbReference type="Proteomes" id="UP001165413">
    <property type="component" value="Unassembled WGS sequence"/>
</dbReference>
<dbReference type="Gene3D" id="3.10.510.20">
    <property type="entry name" value="YcgL domain"/>
    <property type="match status" value="1"/>
</dbReference>
<sequence>MLCAVYKSLKRADTYIYVPKKDDFSAVPEPLLERFGAKKLVMQIPLPATKKLVGVEEPKLLAAFAEHGFYLQLPPSTPSLLAQHRAELGLSPDPQQDR</sequence>
<dbReference type="Pfam" id="PF05166">
    <property type="entry name" value="YcgL"/>
    <property type="match status" value="1"/>
</dbReference>
<evidence type="ECO:0000256" key="1">
    <source>
        <dbReference type="HAMAP-Rule" id="MF_01866"/>
    </source>
</evidence>
<organism evidence="3 4">
    <name type="scientific">Opacimonas viscosa</name>
    <dbReference type="NCBI Taxonomy" id="2961944"/>
    <lineage>
        <taxon>Bacteria</taxon>
        <taxon>Pseudomonadati</taxon>
        <taxon>Pseudomonadota</taxon>
        <taxon>Gammaproteobacteria</taxon>
        <taxon>Alteromonadales</taxon>
        <taxon>Alteromonadaceae</taxon>
        <taxon>Opacimonas</taxon>
    </lineage>
</organism>
<dbReference type="PANTHER" id="PTHR38109:SF1">
    <property type="entry name" value="PROTEIN YCGL"/>
    <property type="match status" value="1"/>
</dbReference>
<dbReference type="HAMAP" id="MF_01866">
    <property type="entry name" value="UPF0745"/>
    <property type="match status" value="1"/>
</dbReference>
<dbReference type="PANTHER" id="PTHR38109">
    <property type="entry name" value="PROTEIN YCGL"/>
    <property type="match status" value="1"/>
</dbReference>
<gene>
    <name evidence="3" type="ORF">NLF92_03575</name>
</gene>
<evidence type="ECO:0000313" key="3">
    <source>
        <dbReference type="EMBL" id="MCP3428025.1"/>
    </source>
</evidence>
<dbReference type="InterPro" id="IPR038068">
    <property type="entry name" value="YcgL-like_sf"/>
</dbReference>
<reference evidence="3" key="1">
    <citation type="submission" date="2022-07" db="EMBL/GenBank/DDBJ databases">
        <title>Characterization of the Novel Bacterium Alteromonas immobilis LMIT006 and Alteromonas gregis LMIT007.</title>
        <authorList>
            <person name="Lin X."/>
        </authorList>
    </citation>
    <scope>NUCLEOTIDE SEQUENCE</scope>
    <source>
        <strain evidence="3">LMIT007</strain>
    </source>
</reference>
<dbReference type="EMBL" id="JANATA010000004">
    <property type="protein sequence ID" value="MCP3428025.1"/>
    <property type="molecule type" value="Genomic_DNA"/>
</dbReference>
<dbReference type="InterPro" id="IPR027354">
    <property type="entry name" value="YcgL_dom"/>
</dbReference>